<dbReference type="InterPro" id="IPR036249">
    <property type="entry name" value="Thioredoxin-like_sf"/>
</dbReference>
<dbReference type="Proteomes" id="UP000036334">
    <property type="component" value="Unassembled WGS sequence"/>
</dbReference>
<feature type="signal peptide" evidence="1">
    <location>
        <begin position="1"/>
        <end position="19"/>
    </location>
</feature>
<comment type="caution">
    <text evidence="3">The sequence shown here is derived from an EMBL/GenBank/DDBJ whole genome shotgun (WGS) entry which is preliminary data.</text>
</comment>
<dbReference type="Gene3D" id="3.40.30.10">
    <property type="entry name" value="Glutaredoxin"/>
    <property type="match status" value="1"/>
</dbReference>
<dbReference type="EMBL" id="LDPR01000033">
    <property type="protein sequence ID" value="KLO34135.1"/>
    <property type="molecule type" value="Genomic_DNA"/>
</dbReference>
<organism evidence="3 4">
    <name type="scientific">Mycobacterium haemophilum</name>
    <dbReference type="NCBI Taxonomy" id="29311"/>
    <lineage>
        <taxon>Bacteria</taxon>
        <taxon>Bacillati</taxon>
        <taxon>Actinomycetota</taxon>
        <taxon>Actinomycetes</taxon>
        <taxon>Mycobacteriales</taxon>
        <taxon>Mycobacteriaceae</taxon>
        <taxon>Mycobacterium</taxon>
    </lineage>
</organism>
<accession>A0A0I9TBN0</accession>
<dbReference type="PATRIC" id="fig|29311.18.peg.3427"/>
<evidence type="ECO:0000259" key="2">
    <source>
        <dbReference type="Pfam" id="PF13462"/>
    </source>
</evidence>
<reference evidence="3 4" key="1">
    <citation type="submission" date="2015-05" db="EMBL/GenBank/DDBJ databases">
        <title>Genome sequence of Mycobacterium haemophilum.</title>
        <authorList>
            <person name="Greninger A.L."/>
            <person name="Cunningham G."/>
            <person name="Miller S."/>
        </authorList>
    </citation>
    <scope>NUCLEOTIDE SEQUENCE [LARGE SCALE GENOMIC DNA]</scope>
    <source>
        <strain evidence="4">UC1</strain>
    </source>
</reference>
<keyword evidence="1" id="KW-0732">Signal</keyword>
<feature type="domain" description="Thioredoxin-like fold" evidence="2">
    <location>
        <begin position="46"/>
        <end position="199"/>
    </location>
</feature>
<dbReference type="AlphaFoldDB" id="A0A0I9TBN0"/>
<dbReference type="STRING" id="1202450.B586_02150"/>
<evidence type="ECO:0000256" key="1">
    <source>
        <dbReference type="SAM" id="SignalP"/>
    </source>
</evidence>
<evidence type="ECO:0000313" key="3">
    <source>
        <dbReference type="EMBL" id="KLO34135.1"/>
    </source>
</evidence>
<keyword evidence="4" id="KW-1185">Reference proteome</keyword>
<dbReference type="Pfam" id="PF13462">
    <property type="entry name" value="Thioredoxin_4"/>
    <property type="match status" value="1"/>
</dbReference>
<feature type="chain" id="PRO_5005236429" description="Thioredoxin-like fold domain-containing protein" evidence="1">
    <location>
        <begin position="20"/>
        <end position="218"/>
    </location>
</feature>
<protein>
    <recommendedName>
        <fullName evidence="2">Thioredoxin-like fold domain-containing protein</fullName>
    </recommendedName>
</protein>
<sequence length="218" mass="22684">MAVLCLAAIVVSCSPSASAPPGSSAPAGDNLATLPTRMAPDGVAIEVGNANAPKTVMVYEDFQCPCCARFERVNGPELATRAAAGSIKVRYVIASLLDDKLGGESSARAANAARASVEIGGFPAYHRWLFDHQPVEGSDGFTTEFLLGAAGSIPALNSPAFGDAVRATNYQQWVTASQLAYLTAQRAHPDGVPTVLIGSIDANAALYDKRAFTTLLDR</sequence>
<dbReference type="InterPro" id="IPR012336">
    <property type="entry name" value="Thioredoxin-like_fold"/>
</dbReference>
<proteinExistence type="predicted"/>
<dbReference type="SUPFAM" id="SSF52833">
    <property type="entry name" value="Thioredoxin-like"/>
    <property type="match status" value="1"/>
</dbReference>
<gene>
    <name evidence="3" type="ORF">ABH38_19825</name>
</gene>
<evidence type="ECO:0000313" key="4">
    <source>
        <dbReference type="Proteomes" id="UP000036334"/>
    </source>
</evidence>
<name>A0A0I9TBN0_9MYCO</name>